<evidence type="ECO:0000313" key="5">
    <source>
        <dbReference type="Proteomes" id="UP001174677"/>
    </source>
</evidence>
<comment type="similarity">
    <text evidence="1">Belongs to the fantastic four family.</text>
</comment>
<sequence length="291" mass="33064">MMTFCKKSVHSFLGLSTIPMNLDDDNKQPCSSKCLALLTSGLGLTTATAADSHKTPNVLESASVVKSSSSSSSSPPPSPFKKDPGGFGFIDDVGGGVNGLMSCTESLGFESSDERRVDDEIELCSRMKSTANKVKWRKIGERREVKKFPPPISSLDHNGHPCFFLRPIRKDGRLELTEVRIDRPEILRAYREHGRLRLHLVRDEDSDINEELQVQDQEHEKQAEILEEEKIEEEEVGEEEEEEEETSEEWRFPVNGEGFRRCHELGTQHHDYHHGHHHNLHVWSQHCVTTR</sequence>
<evidence type="ECO:0000259" key="3">
    <source>
        <dbReference type="Pfam" id="PF11250"/>
    </source>
</evidence>
<organism evidence="4 5">
    <name type="scientific">Hevea brasiliensis</name>
    <name type="common">Para rubber tree</name>
    <name type="synonym">Siphonia brasiliensis</name>
    <dbReference type="NCBI Taxonomy" id="3981"/>
    <lineage>
        <taxon>Eukaryota</taxon>
        <taxon>Viridiplantae</taxon>
        <taxon>Streptophyta</taxon>
        <taxon>Embryophyta</taxon>
        <taxon>Tracheophyta</taxon>
        <taxon>Spermatophyta</taxon>
        <taxon>Magnoliopsida</taxon>
        <taxon>eudicotyledons</taxon>
        <taxon>Gunneridae</taxon>
        <taxon>Pentapetalae</taxon>
        <taxon>rosids</taxon>
        <taxon>fabids</taxon>
        <taxon>Malpighiales</taxon>
        <taxon>Euphorbiaceae</taxon>
        <taxon>Crotonoideae</taxon>
        <taxon>Micrandreae</taxon>
        <taxon>Hevea</taxon>
    </lineage>
</organism>
<protein>
    <recommendedName>
        <fullName evidence="3">FAF domain-containing protein</fullName>
    </recommendedName>
</protein>
<dbReference type="InterPro" id="IPR021410">
    <property type="entry name" value="FAF"/>
</dbReference>
<evidence type="ECO:0000256" key="1">
    <source>
        <dbReference type="ARBA" id="ARBA00008690"/>
    </source>
</evidence>
<dbReference type="PANTHER" id="PTHR33155:SF27">
    <property type="entry name" value="FANTASTIC FOUR-LIKE PROTEIN (DUF3049)"/>
    <property type="match status" value="1"/>
</dbReference>
<evidence type="ECO:0000313" key="4">
    <source>
        <dbReference type="EMBL" id="KAJ9180192.1"/>
    </source>
</evidence>
<feature type="region of interest" description="Disordered" evidence="2">
    <location>
        <begin position="66"/>
        <end position="85"/>
    </location>
</feature>
<dbReference type="Proteomes" id="UP001174677">
    <property type="component" value="Chromosome 5"/>
</dbReference>
<feature type="region of interest" description="Disordered" evidence="2">
    <location>
        <begin position="229"/>
        <end position="250"/>
    </location>
</feature>
<comment type="caution">
    <text evidence="4">The sequence shown here is derived from an EMBL/GenBank/DDBJ whole genome shotgun (WGS) entry which is preliminary data.</text>
</comment>
<accession>A0ABQ9ML48</accession>
<proteinExistence type="inferred from homology"/>
<reference evidence="4" key="1">
    <citation type="journal article" date="2023" name="Plant Biotechnol. J.">
        <title>Chromosome-level wild Hevea brasiliensis genome provides new tools for genomic-assisted breeding and valuable loci to elevate rubber yield.</title>
        <authorList>
            <person name="Cheng H."/>
            <person name="Song X."/>
            <person name="Hu Y."/>
            <person name="Wu T."/>
            <person name="Yang Q."/>
            <person name="An Z."/>
            <person name="Feng S."/>
            <person name="Deng Z."/>
            <person name="Wu W."/>
            <person name="Zeng X."/>
            <person name="Tu M."/>
            <person name="Wang X."/>
            <person name="Huang H."/>
        </authorList>
    </citation>
    <scope>NUCLEOTIDE SEQUENCE</scope>
    <source>
        <strain evidence="4">MT/VB/25A 57/8</strain>
    </source>
</reference>
<feature type="compositionally biased region" description="Acidic residues" evidence="2">
    <location>
        <begin position="229"/>
        <end position="247"/>
    </location>
</feature>
<evidence type="ECO:0000256" key="2">
    <source>
        <dbReference type="SAM" id="MobiDB-lite"/>
    </source>
</evidence>
<dbReference type="Pfam" id="PF11250">
    <property type="entry name" value="FAF"/>
    <property type="match status" value="1"/>
</dbReference>
<feature type="domain" description="FAF" evidence="3">
    <location>
        <begin position="147"/>
        <end position="200"/>
    </location>
</feature>
<dbReference type="EMBL" id="JARPOI010000005">
    <property type="protein sequence ID" value="KAJ9180192.1"/>
    <property type="molecule type" value="Genomic_DNA"/>
</dbReference>
<keyword evidence="5" id="KW-1185">Reference proteome</keyword>
<gene>
    <name evidence="4" type="ORF">P3X46_008468</name>
</gene>
<dbReference type="PANTHER" id="PTHR33155">
    <property type="entry name" value="FANTASTIC FOUR-LIKE PROTEIN (DUF3049)"/>
    <property type="match status" value="1"/>
</dbReference>
<name>A0ABQ9ML48_HEVBR</name>
<dbReference type="InterPro" id="IPR046431">
    <property type="entry name" value="FAF_dom"/>
</dbReference>